<proteinExistence type="predicted"/>
<dbReference type="RefSeq" id="WP_118969254.1">
    <property type="nucleotide sequence ID" value="NZ_QHCT01000004.1"/>
</dbReference>
<name>A0A396Z0P7_9LEPT</name>
<reference evidence="2" key="1">
    <citation type="submission" date="2018-05" db="EMBL/GenBank/DDBJ databases">
        <title>Leptospira yasudae sp. nov. and Leptospira stimsonii sp. nov., two pathogenic species of the genus Leptospira isolated from environmental sources.</title>
        <authorList>
            <person name="Casanovas-Massana A."/>
            <person name="Hamond C."/>
            <person name="Santos L.A."/>
            <person name="Hacker K.P."/>
            <person name="Balassiano I."/>
            <person name="Medeiros M.A."/>
            <person name="Reis M.G."/>
            <person name="Ko A.I."/>
            <person name="Wunder E.A."/>
        </authorList>
    </citation>
    <scope>NUCLEOTIDE SEQUENCE [LARGE SCALE GENOMIC DNA]</scope>
    <source>
        <strain evidence="2">Yale</strain>
    </source>
</reference>
<organism evidence="1 2">
    <name type="scientific">Leptospira stimsonii</name>
    <dbReference type="NCBI Taxonomy" id="2202203"/>
    <lineage>
        <taxon>Bacteria</taxon>
        <taxon>Pseudomonadati</taxon>
        <taxon>Spirochaetota</taxon>
        <taxon>Spirochaetia</taxon>
        <taxon>Leptospirales</taxon>
        <taxon>Leptospiraceae</taxon>
        <taxon>Leptospira</taxon>
    </lineage>
</organism>
<sequence>MEEKPFSSGFDCRSYYKRIDFKIRKRFTNDRSTEKENPFMSKTVPLSSSVGALTSSEKTILI</sequence>
<dbReference type="AlphaFoldDB" id="A0A396Z0P7"/>
<evidence type="ECO:0000313" key="2">
    <source>
        <dbReference type="Proteomes" id="UP000265798"/>
    </source>
</evidence>
<gene>
    <name evidence="1" type="ORF">DLM75_14605</name>
</gene>
<comment type="caution">
    <text evidence="1">The sequence shown here is derived from an EMBL/GenBank/DDBJ whole genome shotgun (WGS) entry which is preliminary data.</text>
</comment>
<evidence type="ECO:0000313" key="1">
    <source>
        <dbReference type="EMBL" id="RHX89089.1"/>
    </source>
</evidence>
<dbReference type="EMBL" id="QHCT01000004">
    <property type="protein sequence ID" value="RHX89089.1"/>
    <property type="molecule type" value="Genomic_DNA"/>
</dbReference>
<dbReference type="Proteomes" id="UP000265798">
    <property type="component" value="Unassembled WGS sequence"/>
</dbReference>
<protein>
    <submittedName>
        <fullName evidence="1">Uncharacterized protein</fullName>
    </submittedName>
</protein>
<accession>A0A396Z0P7</accession>